<dbReference type="STRING" id="639004.SAMN04488239_108152"/>
<dbReference type="Proteomes" id="UP000199628">
    <property type="component" value="Unassembled WGS sequence"/>
</dbReference>
<keyword evidence="1" id="KW-1133">Transmembrane helix</keyword>
<name>A0A1G6VT56_9RHOB</name>
<evidence type="ECO:0000313" key="3">
    <source>
        <dbReference type="Proteomes" id="UP000199628"/>
    </source>
</evidence>
<reference evidence="3" key="1">
    <citation type="submission" date="2016-10" db="EMBL/GenBank/DDBJ databases">
        <authorList>
            <person name="Varghese N."/>
            <person name="Submissions S."/>
        </authorList>
    </citation>
    <scope>NUCLEOTIDE SEQUENCE [LARGE SCALE GENOMIC DNA]</scope>
    <source>
        <strain evidence="3">CGMCC 1.9108</strain>
    </source>
</reference>
<organism evidence="2 3">
    <name type="scientific">Ruegeria marina</name>
    <dbReference type="NCBI Taxonomy" id="639004"/>
    <lineage>
        <taxon>Bacteria</taxon>
        <taxon>Pseudomonadati</taxon>
        <taxon>Pseudomonadota</taxon>
        <taxon>Alphaproteobacteria</taxon>
        <taxon>Rhodobacterales</taxon>
        <taxon>Roseobacteraceae</taxon>
        <taxon>Ruegeria</taxon>
    </lineage>
</organism>
<feature type="transmembrane region" description="Helical" evidence="1">
    <location>
        <begin position="33"/>
        <end position="51"/>
    </location>
</feature>
<feature type="transmembrane region" description="Helical" evidence="1">
    <location>
        <begin position="63"/>
        <end position="83"/>
    </location>
</feature>
<keyword evidence="3" id="KW-1185">Reference proteome</keyword>
<sequence>MISLLDLVGTIGASVLGLPGILGLALGMTTRNWILAAVMGGIVGLIAPILLGGSHSMNVTVPVAEYVIGMLVGICAGFAGSAVRHKGAKV</sequence>
<evidence type="ECO:0000313" key="2">
    <source>
        <dbReference type="EMBL" id="SDD56792.1"/>
    </source>
</evidence>
<protein>
    <submittedName>
        <fullName evidence="2">Uncharacterized protein</fullName>
    </submittedName>
</protein>
<keyword evidence="1" id="KW-0812">Transmembrane</keyword>
<dbReference type="EMBL" id="FMZV01000008">
    <property type="protein sequence ID" value="SDD56792.1"/>
    <property type="molecule type" value="Genomic_DNA"/>
</dbReference>
<evidence type="ECO:0000256" key="1">
    <source>
        <dbReference type="SAM" id="Phobius"/>
    </source>
</evidence>
<feature type="transmembrane region" description="Helical" evidence="1">
    <location>
        <begin position="6"/>
        <end position="26"/>
    </location>
</feature>
<accession>A0A1G6VT56</accession>
<dbReference type="AlphaFoldDB" id="A0A1G6VT56"/>
<proteinExistence type="predicted"/>
<dbReference type="RefSeq" id="WP_245706512.1">
    <property type="nucleotide sequence ID" value="NZ_FMZV01000008.1"/>
</dbReference>
<keyword evidence="1" id="KW-0472">Membrane</keyword>
<gene>
    <name evidence="2" type="ORF">SAMN04488239_108152</name>
</gene>